<comment type="caution">
    <text evidence="8">The sequence shown here is derived from an EMBL/GenBank/DDBJ whole genome shotgun (WGS) entry which is preliminary data.</text>
</comment>
<dbReference type="GO" id="GO:0051539">
    <property type="term" value="F:4 iron, 4 sulfur cluster binding"/>
    <property type="evidence" value="ECO:0007669"/>
    <property type="project" value="UniProtKB-KW"/>
</dbReference>
<evidence type="ECO:0000313" key="9">
    <source>
        <dbReference type="Proteomes" id="UP000886893"/>
    </source>
</evidence>
<dbReference type="InterPro" id="IPR006638">
    <property type="entry name" value="Elp3/MiaA/NifB-like_rSAM"/>
</dbReference>
<evidence type="ECO:0000256" key="1">
    <source>
        <dbReference type="ARBA" id="ARBA00001966"/>
    </source>
</evidence>
<evidence type="ECO:0000256" key="6">
    <source>
        <dbReference type="ARBA" id="ARBA00023014"/>
    </source>
</evidence>
<dbReference type="SUPFAM" id="SSF102114">
    <property type="entry name" value="Radical SAM enzymes"/>
    <property type="match status" value="1"/>
</dbReference>
<comment type="cofactor">
    <cofactor evidence="1">
        <name>[4Fe-4S] cluster</name>
        <dbReference type="ChEBI" id="CHEBI:49883"/>
    </cofactor>
</comment>
<dbReference type="GO" id="GO:0003824">
    <property type="term" value="F:catalytic activity"/>
    <property type="evidence" value="ECO:0007669"/>
    <property type="project" value="InterPro"/>
</dbReference>
<evidence type="ECO:0000256" key="2">
    <source>
        <dbReference type="ARBA" id="ARBA00022485"/>
    </source>
</evidence>
<keyword evidence="2" id="KW-0004">4Fe-4S</keyword>
<dbReference type="InterPro" id="IPR007197">
    <property type="entry name" value="rSAM"/>
</dbReference>
<reference evidence="8" key="1">
    <citation type="submission" date="2020-10" db="EMBL/GenBank/DDBJ databases">
        <authorList>
            <person name="Gilroy R."/>
        </authorList>
    </citation>
    <scope>NUCLEOTIDE SEQUENCE</scope>
    <source>
        <strain evidence="8">14508</strain>
    </source>
</reference>
<dbReference type="InterPro" id="IPR032432">
    <property type="entry name" value="Radical_SAM_C"/>
</dbReference>
<evidence type="ECO:0000256" key="4">
    <source>
        <dbReference type="ARBA" id="ARBA00022723"/>
    </source>
</evidence>
<dbReference type="InterPro" id="IPR023404">
    <property type="entry name" value="rSAM_horseshoe"/>
</dbReference>
<dbReference type="Pfam" id="PF04055">
    <property type="entry name" value="Radical_SAM"/>
    <property type="match status" value="1"/>
</dbReference>
<proteinExistence type="predicted"/>
<evidence type="ECO:0000259" key="7">
    <source>
        <dbReference type="PROSITE" id="PS51918"/>
    </source>
</evidence>
<evidence type="ECO:0000256" key="3">
    <source>
        <dbReference type="ARBA" id="ARBA00022691"/>
    </source>
</evidence>
<dbReference type="InterPro" id="IPR058240">
    <property type="entry name" value="rSAM_sf"/>
</dbReference>
<dbReference type="SFLD" id="SFLDG01086">
    <property type="entry name" value="elongater_protein-like"/>
    <property type="match status" value="1"/>
</dbReference>
<dbReference type="PANTHER" id="PTHR11135:SF1">
    <property type="entry name" value="PROTEIN YHCC"/>
    <property type="match status" value="1"/>
</dbReference>
<dbReference type="InterPro" id="IPR039661">
    <property type="entry name" value="ELP3"/>
</dbReference>
<keyword evidence="6" id="KW-0411">Iron-sulfur</keyword>
<dbReference type="Proteomes" id="UP000886893">
    <property type="component" value="Unassembled WGS sequence"/>
</dbReference>
<evidence type="ECO:0000256" key="5">
    <source>
        <dbReference type="ARBA" id="ARBA00023004"/>
    </source>
</evidence>
<dbReference type="NCBIfam" id="TIGR01212">
    <property type="entry name" value="TIGR01212 family radical SAM protein"/>
    <property type="match status" value="1"/>
</dbReference>
<feature type="domain" description="Radical SAM core" evidence="7">
    <location>
        <begin position="22"/>
        <end position="264"/>
    </location>
</feature>
<keyword evidence="4" id="KW-0479">Metal-binding</keyword>
<organism evidence="8 9">
    <name type="scientific">Candidatus Caccosoma faecigallinarum</name>
    <dbReference type="NCBI Taxonomy" id="2840720"/>
    <lineage>
        <taxon>Bacteria</taxon>
        <taxon>Bacillati</taxon>
        <taxon>Bacillota</taxon>
        <taxon>Bacillota incertae sedis</taxon>
        <taxon>Candidatus Caccosoma</taxon>
    </lineage>
</organism>
<dbReference type="PANTHER" id="PTHR11135">
    <property type="entry name" value="HISTONE ACETYLTRANSFERASE-RELATED"/>
    <property type="match status" value="1"/>
</dbReference>
<gene>
    <name evidence="8" type="ORF">IAD04_06190</name>
</gene>
<dbReference type="SFLD" id="SFLDG01091">
    <property type="entry name" value="uncharacterized_CHP01210-like"/>
    <property type="match status" value="1"/>
</dbReference>
<name>A0A9D1G9B5_9FIRM</name>
<dbReference type="EMBL" id="DVKI01000193">
    <property type="protein sequence ID" value="HIT17939.1"/>
    <property type="molecule type" value="Genomic_DNA"/>
</dbReference>
<dbReference type="PROSITE" id="PS51918">
    <property type="entry name" value="RADICAL_SAM"/>
    <property type="match status" value="1"/>
</dbReference>
<dbReference type="Gene3D" id="3.80.30.20">
    <property type="entry name" value="tm_1862 like domain"/>
    <property type="match status" value="1"/>
</dbReference>
<sequence length="311" mass="35884">MAYEYQVTNKRYHTLDYYLKTKYGKKVFKIPLNASFSCPNRDGTKGIGGCTFCSNKGSGDFAGNPLHSLNQQYDEMIKVMERKWPDAYYIVYFQAYTNTYGSLKKLKETYEPFIGKEKVIGMSIATRPDCIDEEIVAYLSELKTHFKEFWIELGLQTSFDKTANLIHRCYSYSCFEKAVHLLDQAKIQIVVHIIDGLPHETKKMMIQTIKKLNKLPLFGIKIHMLNIIKGTKIAQDYQKQKLNLLTEEEFVDIVVDQLQYLKGSIIVHRIGGDSDAQQLIAPQWVLKKLSVVDKIDQKMEEEGVFQGDLFV</sequence>
<dbReference type="InterPro" id="IPR005911">
    <property type="entry name" value="YhcC-like"/>
</dbReference>
<reference evidence="8" key="2">
    <citation type="journal article" date="2021" name="PeerJ">
        <title>Extensive microbial diversity within the chicken gut microbiome revealed by metagenomics and culture.</title>
        <authorList>
            <person name="Gilroy R."/>
            <person name="Ravi A."/>
            <person name="Getino M."/>
            <person name="Pursley I."/>
            <person name="Horton D.L."/>
            <person name="Alikhan N.F."/>
            <person name="Baker D."/>
            <person name="Gharbi K."/>
            <person name="Hall N."/>
            <person name="Watson M."/>
            <person name="Adriaenssens E.M."/>
            <person name="Foster-Nyarko E."/>
            <person name="Jarju S."/>
            <person name="Secka A."/>
            <person name="Antonio M."/>
            <person name="Oren A."/>
            <person name="Chaudhuri R.R."/>
            <person name="La Ragione R."/>
            <person name="Hildebrand F."/>
            <person name="Pallen M.J."/>
        </authorList>
    </citation>
    <scope>NUCLEOTIDE SEQUENCE</scope>
    <source>
        <strain evidence="8">14508</strain>
    </source>
</reference>
<evidence type="ECO:0000313" key="8">
    <source>
        <dbReference type="EMBL" id="HIT17939.1"/>
    </source>
</evidence>
<dbReference type="Pfam" id="PF16199">
    <property type="entry name" value="Radical_SAM_C"/>
    <property type="match status" value="1"/>
</dbReference>
<accession>A0A9D1G9B5</accession>
<keyword evidence="3" id="KW-0949">S-adenosyl-L-methionine</keyword>
<dbReference type="AlphaFoldDB" id="A0A9D1G9B5"/>
<keyword evidence="5" id="KW-0408">Iron</keyword>
<dbReference type="GO" id="GO:0046872">
    <property type="term" value="F:metal ion binding"/>
    <property type="evidence" value="ECO:0007669"/>
    <property type="project" value="UniProtKB-KW"/>
</dbReference>
<dbReference type="SMART" id="SM00729">
    <property type="entry name" value="Elp3"/>
    <property type="match status" value="1"/>
</dbReference>
<dbReference type="SFLD" id="SFLDS00029">
    <property type="entry name" value="Radical_SAM"/>
    <property type="match status" value="1"/>
</dbReference>
<protein>
    <submittedName>
        <fullName evidence="8">TIGR01212 family radical SAM protein</fullName>
    </submittedName>
</protein>